<accession>L8GPN6</accession>
<feature type="region of interest" description="Disordered" evidence="8">
    <location>
        <begin position="29"/>
        <end position="63"/>
    </location>
</feature>
<evidence type="ECO:0000256" key="3">
    <source>
        <dbReference type="ARBA" id="ARBA00022603"/>
    </source>
</evidence>
<dbReference type="PANTHER" id="PTHR46223:SF3">
    <property type="entry name" value="HISTONE-LYSINE N-METHYLTRANSFERASE SET-23"/>
    <property type="match status" value="1"/>
</dbReference>
<name>L8GPN6_ACACF</name>
<dbReference type="STRING" id="1257118.L8GPN6"/>
<dbReference type="AlphaFoldDB" id="L8GPN6"/>
<reference evidence="11 12" key="1">
    <citation type="journal article" date="2013" name="Genome Biol.">
        <title>Genome of Acanthamoeba castellanii highlights extensive lateral gene transfer and early evolution of tyrosine kinase signaling.</title>
        <authorList>
            <person name="Clarke M."/>
            <person name="Lohan A.J."/>
            <person name="Liu B."/>
            <person name="Lagkouvardos I."/>
            <person name="Roy S."/>
            <person name="Zafar N."/>
            <person name="Bertelli C."/>
            <person name="Schilde C."/>
            <person name="Kianianmomeni A."/>
            <person name="Burglin T.R."/>
            <person name="Frech C."/>
            <person name="Turcotte B."/>
            <person name="Kopec K.O."/>
            <person name="Synnott J.M."/>
            <person name="Choo C."/>
            <person name="Paponov I."/>
            <person name="Finkler A."/>
            <person name="Soon Heng Tan C."/>
            <person name="Hutchins A.P."/>
            <person name="Weinmeier T."/>
            <person name="Rattei T."/>
            <person name="Chu J.S."/>
            <person name="Gimenez G."/>
            <person name="Irimia M."/>
            <person name="Rigden D.J."/>
            <person name="Fitzpatrick D.A."/>
            <person name="Lorenzo-Morales J."/>
            <person name="Bateman A."/>
            <person name="Chiu C.H."/>
            <person name="Tang P."/>
            <person name="Hegemann P."/>
            <person name="Fromm H."/>
            <person name="Raoult D."/>
            <person name="Greub G."/>
            <person name="Miranda-Saavedra D."/>
            <person name="Chen N."/>
            <person name="Nash P."/>
            <person name="Ginger M.L."/>
            <person name="Horn M."/>
            <person name="Schaap P."/>
            <person name="Caler L."/>
            <person name="Loftus B."/>
        </authorList>
    </citation>
    <scope>NUCLEOTIDE SEQUENCE [LARGE SCALE GENOMIC DNA]</scope>
    <source>
        <strain evidence="11 12">Neff</strain>
    </source>
</reference>
<dbReference type="RefSeq" id="XP_004336591.1">
    <property type="nucleotide sequence ID" value="XM_004336543.1"/>
</dbReference>
<dbReference type="PROSITE" id="PS50280">
    <property type="entry name" value="SET"/>
    <property type="match status" value="1"/>
</dbReference>
<evidence type="ECO:0000256" key="1">
    <source>
        <dbReference type="ARBA" id="ARBA00004286"/>
    </source>
</evidence>
<protein>
    <submittedName>
        <fullName evidence="11">SET domain containing protein</fullName>
    </submittedName>
</protein>
<sequence>MGGRVAYDPSSHRLLPDYFPELERCDVTHTTSQREDVSEEAHDTDAAAATTATTATTRPQPTDRPLFECHSRCGCSADCASRVVQKGITLPLEVFMSATKGWSVRVLSPVRKGQFVSEYAGEVVSTEEAQRRWRDEYDRAGLNYLLVVREFIPARGATLRTNIDGTRLGNVSRFFNHSCDPNMLLFLVRVGSLIPRLAFFVCRDVAAGEELTYDYGHGSTQAADAPATRQCHCGARHCRGVLPFDPLA</sequence>
<evidence type="ECO:0000256" key="2">
    <source>
        <dbReference type="ARBA" id="ARBA00022454"/>
    </source>
</evidence>
<dbReference type="PROSITE" id="PS50868">
    <property type="entry name" value="POST_SET"/>
    <property type="match status" value="1"/>
</dbReference>
<keyword evidence="12" id="KW-1185">Reference proteome</keyword>
<keyword evidence="4" id="KW-0808">Transferase</keyword>
<dbReference type="InterPro" id="IPR046341">
    <property type="entry name" value="SET_dom_sf"/>
</dbReference>
<dbReference type="OrthoDB" id="308383at2759"/>
<dbReference type="SMART" id="SM00317">
    <property type="entry name" value="SET"/>
    <property type="match status" value="1"/>
</dbReference>
<gene>
    <name evidence="11" type="ORF">ACA1_320950</name>
</gene>
<dbReference type="KEGG" id="acan:ACA1_320950"/>
<dbReference type="InterPro" id="IPR003616">
    <property type="entry name" value="Post-SET_dom"/>
</dbReference>
<dbReference type="Gene3D" id="2.170.270.10">
    <property type="entry name" value="SET domain"/>
    <property type="match status" value="1"/>
</dbReference>
<dbReference type="PANTHER" id="PTHR46223">
    <property type="entry name" value="HISTONE-LYSINE N-METHYLTRANSFERASE SUV39H"/>
    <property type="match status" value="1"/>
</dbReference>
<dbReference type="SUPFAM" id="SSF82199">
    <property type="entry name" value="SET domain"/>
    <property type="match status" value="1"/>
</dbReference>
<dbReference type="OMA" id="VDSMVPK"/>
<keyword evidence="7" id="KW-0862">Zinc</keyword>
<feature type="compositionally biased region" description="Low complexity" evidence="8">
    <location>
        <begin position="46"/>
        <end position="57"/>
    </location>
</feature>
<evidence type="ECO:0000313" key="11">
    <source>
        <dbReference type="EMBL" id="ELR14578.1"/>
    </source>
</evidence>
<dbReference type="EMBL" id="KB008050">
    <property type="protein sequence ID" value="ELR14578.1"/>
    <property type="molecule type" value="Genomic_DNA"/>
</dbReference>
<keyword evidence="6" id="KW-0479">Metal-binding</keyword>
<keyword evidence="2" id="KW-0158">Chromosome</keyword>
<feature type="compositionally biased region" description="Basic and acidic residues" evidence="8">
    <location>
        <begin position="29"/>
        <end position="45"/>
    </location>
</feature>
<keyword evidence="3" id="KW-0489">Methyltransferase</keyword>
<dbReference type="VEuPathDB" id="AmoebaDB:ACA1_320950"/>
<dbReference type="InterPro" id="IPR050973">
    <property type="entry name" value="H3K9_Histone-Lys_N-MTase"/>
</dbReference>
<evidence type="ECO:0000256" key="6">
    <source>
        <dbReference type="ARBA" id="ARBA00022723"/>
    </source>
</evidence>
<evidence type="ECO:0000313" key="12">
    <source>
        <dbReference type="Proteomes" id="UP000011083"/>
    </source>
</evidence>
<evidence type="ECO:0000256" key="4">
    <source>
        <dbReference type="ARBA" id="ARBA00022679"/>
    </source>
</evidence>
<dbReference type="Proteomes" id="UP000011083">
    <property type="component" value="Unassembled WGS sequence"/>
</dbReference>
<evidence type="ECO:0000256" key="5">
    <source>
        <dbReference type="ARBA" id="ARBA00022691"/>
    </source>
</evidence>
<proteinExistence type="predicted"/>
<dbReference type="GO" id="GO:0046872">
    <property type="term" value="F:metal ion binding"/>
    <property type="evidence" value="ECO:0007669"/>
    <property type="project" value="UniProtKB-KW"/>
</dbReference>
<dbReference type="GO" id="GO:0032259">
    <property type="term" value="P:methylation"/>
    <property type="evidence" value="ECO:0007669"/>
    <property type="project" value="UniProtKB-KW"/>
</dbReference>
<evidence type="ECO:0000259" key="10">
    <source>
        <dbReference type="PROSITE" id="PS50868"/>
    </source>
</evidence>
<dbReference type="GO" id="GO:0005694">
    <property type="term" value="C:chromosome"/>
    <property type="evidence" value="ECO:0007669"/>
    <property type="project" value="UniProtKB-SubCell"/>
</dbReference>
<organism evidence="11 12">
    <name type="scientific">Acanthamoeba castellanii (strain ATCC 30010 / Neff)</name>
    <dbReference type="NCBI Taxonomy" id="1257118"/>
    <lineage>
        <taxon>Eukaryota</taxon>
        <taxon>Amoebozoa</taxon>
        <taxon>Discosea</taxon>
        <taxon>Longamoebia</taxon>
        <taxon>Centramoebida</taxon>
        <taxon>Acanthamoebidae</taxon>
        <taxon>Acanthamoeba</taxon>
    </lineage>
</organism>
<feature type="domain" description="Post-SET" evidence="10">
    <location>
        <begin position="227"/>
        <end position="243"/>
    </location>
</feature>
<dbReference type="GeneID" id="14915183"/>
<evidence type="ECO:0000259" key="9">
    <source>
        <dbReference type="PROSITE" id="PS50280"/>
    </source>
</evidence>
<evidence type="ECO:0000256" key="8">
    <source>
        <dbReference type="SAM" id="MobiDB-lite"/>
    </source>
</evidence>
<comment type="subcellular location">
    <subcellularLocation>
        <location evidence="1">Chromosome</location>
    </subcellularLocation>
</comment>
<feature type="domain" description="SET" evidence="9">
    <location>
        <begin position="90"/>
        <end position="216"/>
    </location>
</feature>
<evidence type="ECO:0000256" key="7">
    <source>
        <dbReference type="ARBA" id="ARBA00022833"/>
    </source>
</evidence>
<dbReference type="GO" id="GO:0008168">
    <property type="term" value="F:methyltransferase activity"/>
    <property type="evidence" value="ECO:0007669"/>
    <property type="project" value="UniProtKB-KW"/>
</dbReference>
<dbReference type="InterPro" id="IPR001214">
    <property type="entry name" value="SET_dom"/>
</dbReference>
<keyword evidence="5" id="KW-0949">S-adenosyl-L-methionine</keyword>
<dbReference type="Pfam" id="PF00856">
    <property type="entry name" value="SET"/>
    <property type="match status" value="1"/>
</dbReference>